<proteinExistence type="predicted"/>
<gene>
    <name evidence="1" type="ORF">CEXT_672741</name>
</gene>
<name>A0AAV4QU43_CAEEX</name>
<organism evidence="1 2">
    <name type="scientific">Caerostris extrusa</name>
    <name type="common">Bark spider</name>
    <name type="synonym">Caerostris bankana</name>
    <dbReference type="NCBI Taxonomy" id="172846"/>
    <lineage>
        <taxon>Eukaryota</taxon>
        <taxon>Metazoa</taxon>
        <taxon>Ecdysozoa</taxon>
        <taxon>Arthropoda</taxon>
        <taxon>Chelicerata</taxon>
        <taxon>Arachnida</taxon>
        <taxon>Araneae</taxon>
        <taxon>Araneomorphae</taxon>
        <taxon>Entelegynae</taxon>
        <taxon>Araneoidea</taxon>
        <taxon>Araneidae</taxon>
        <taxon>Caerostris</taxon>
    </lineage>
</organism>
<comment type="caution">
    <text evidence="1">The sequence shown here is derived from an EMBL/GenBank/DDBJ whole genome shotgun (WGS) entry which is preliminary data.</text>
</comment>
<evidence type="ECO:0000313" key="1">
    <source>
        <dbReference type="EMBL" id="GIY11630.1"/>
    </source>
</evidence>
<accession>A0AAV4QU43</accession>
<protein>
    <submittedName>
        <fullName evidence="1">Uncharacterized protein</fullName>
    </submittedName>
</protein>
<evidence type="ECO:0000313" key="2">
    <source>
        <dbReference type="Proteomes" id="UP001054945"/>
    </source>
</evidence>
<dbReference type="Proteomes" id="UP001054945">
    <property type="component" value="Unassembled WGS sequence"/>
</dbReference>
<dbReference type="EMBL" id="BPLR01006668">
    <property type="protein sequence ID" value="GIY11630.1"/>
    <property type="molecule type" value="Genomic_DNA"/>
</dbReference>
<sequence length="133" mass="15197">MRDVFSSFITISYSTTSLNEELFSKDKLNFLRGSRNSKPIMREVGMSHQICTSQLKVPEKRHVGASKFSLSTSPDNYKGALPSQRNKILSQYSLLLMEALDEKMNSGLMFGDSTELRNFAYFLVEDIERSIRI</sequence>
<keyword evidence="2" id="KW-1185">Reference proteome</keyword>
<reference evidence="1 2" key="1">
    <citation type="submission" date="2021-06" db="EMBL/GenBank/DDBJ databases">
        <title>Caerostris extrusa draft genome.</title>
        <authorList>
            <person name="Kono N."/>
            <person name="Arakawa K."/>
        </authorList>
    </citation>
    <scope>NUCLEOTIDE SEQUENCE [LARGE SCALE GENOMIC DNA]</scope>
</reference>
<dbReference type="AlphaFoldDB" id="A0AAV4QU43"/>